<protein>
    <submittedName>
        <fullName evidence="1">Uncharacterized protein</fullName>
    </submittedName>
</protein>
<dbReference type="Proteomes" id="UP000076738">
    <property type="component" value="Unassembled WGS sequence"/>
</dbReference>
<dbReference type="EMBL" id="KV417289">
    <property type="protein sequence ID" value="KZO95452.1"/>
    <property type="molecule type" value="Genomic_DNA"/>
</dbReference>
<organism evidence="1 2">
    <name type="scientific">Calocera viscosa (strain TUFC12733)</name>
    <dbReference type="NCBI Taxonomy" id="1330018"/>
    <lineage>
        <taxon>Eukaryota</taxon>
        <taxon>Fungi</taxon>
        <taxon>Dikarya</taxon>
        <taxon>Basidiomycota</taxon>
        <taxon>Agaricomycotina</taxon>
        <taxon>Dacrymycetes</taxon>
        <taxon>Dacrymycetales</taxon>
        <taxon>Dacrymycetaceae</taxon>
        <taxon>Calocera</taxon>
    </lineage>
</organism>
<proteinExistence type="predicted"/>
<dbReference type="OrthoDB" id="3235294at2759"/>
<evidence type="ECO:0000313" key="2">
    <source>
        <dbReference type="Proteomes" id="UP000076738"/>
    </source>
</evidence>
<accession>A0A167L911</accession>
<reference evidence="1 2" key="1">
    <citation type="journal article" date="2016" name="Mol. Biol. Evol.">
        <title>Comparative Genomics of Early-Diverging Mushroom-Forming Fungi Provides Insights into the Origins of Lignocellulose Decay Capabilities.</title>
        <authorList>
            <person name="Nagy L.G."/>
            <person name="Riley R."/>
            <person name="Tritt A."/>
            <person name="Adam C."/>
            <person name="Daum C."/>
            <person name="Floudas D."/>
            <person name="Sun H."/>
            <person name="Yadav J.S."/>
            <person name="Pangilinan J."/>
            <person name="Larsson K.H."/>
            <person name="Matsuura K."/>
            <person name="Barry K."/>
            <person name="Labutti K."/>
            <person name="Kuo R."/>
            <person name="Ohm R.A."/>
            <person name="Bhattacharya S.S."/>
            <person name="Shirouzu T."/>
            <person name="Yoshinaga Y."/>
            <person name="Martin F.M."/>
            <person name="Grigoriev I.V."/>
            <person name="Hibbett D.S."/>
        </authorList>
    </citation>
    <scope>NUCLEOTIDE SEQUENCE [LARGE SCALE GENOMIC DNA]</scope>
    <source>
        <strain evidence="1 2">TUFC12733</strain>
    </source>
</reference>
<keyword evidence="2" id="KW-1185">Reference proteome</keyword>
<dbReference type="STRING" id="1330018.A0A167L911"/>
<sequence length="181" mass="20517">MPLPLTRLVLSRGVYDLYPDSDAPKPVRVYADRVGADAMITGERHVSLNWENAPAPPAHSSTDTAQKEDAEQVVLQFIQLSGGPGNYAHHTPSAQARPRSWVELTPFWELGTFSRAQRDDILALAKRVKYLRKSRTNSCQVWLRELLEAMMERGLVAEELVSKVEKEIPLKIRRPEEEETE</sequence>
<dbReference type="AlphaFoldDB" id="A0A167L911"/>
<name>A0A167L911_CALVF</name>
<gene>
    <name evidence="1" type="ORF">CALVIDRAFT_599234</name>
</gene>
<evidence type="ECO:0000313" key="1">
    <source>
        <dbReference type="EMBL" id="KZO95452.1"/>
    </source>
</evidence>